<evidence type="ECO:0000259" key="2">
    <source>
        <dbReference type="Pfam" id="PF20237"/>
    </source>
</evidence>
<evidence type="ECO:0000313" key="3">
    <source>
        <dbReference type="EMBL" id="KAK4213176.1"/>
    </source>
</evidence>
<protein>
    <recommendedName>
        <fullName evidence="2">DUF6594 domain-containing protein</fullName>
    </recommendedName>
</protein>
<keyword evidence="4" id="KW-1185">Reference proteome</keyword>
<dbReference type="EMBL" id="MU858113">
    <property type="protein sequence ID" value="KAK4213176.1"/>
    <property type="molecule type" value="Genomic_DNA"/>
</dbReference>
<comment type="caution">
    <text evidence="3">The sequence shown here is derived from an EMBL/GenBank/DDBJ whole genome shotgun (WGS) entry which is preliminary data.</text>
</comment>
<dbReference type="PANTHER" id="PTHR34502">
    <property type="entry name" value="DUF6594 DOMAIN-CONTAINING PROTEIN-RELATED"/>
    <property type="match status" value="1"/>
</dbReference>
<keyword evidence="1" id="KW-1133">Transmembrane helix</keyword>
<name>A0AAN6Y6M7_9PEZI</name>
<keyword evidence="1" id="KW-0812">Transmembrane</keyword>
<feature type="transmembrane region" description="Helical" evidence="1">
    <location>
        <begin position="226"/>
        <end position="246"/>
    </location>
</feature>
<evidence type="ECO:0000256" key="1">
    <source>
        <dbReference type="SAM" id="Phobius"/>
    </source>
</evidence>
<dbReference type="InterPro" id="IPR046529">
    <property type="entry name" value="DUF6594"/>
</dbReference>
<feature type="transmembrane region" description="Helical" evidence="1">
    <location>
        <begin position="201"/>
        <end position="220"/>
    </location>
</feature>
<gene>
    <name evidence="3" type="ORF">QBC37DRAFT_440943</name>
</gene>
<dbReference type="PANTHER" id="PTHR34502:SF5">
    <property type="entry name" value="DUF6594 DOMAIN-CONTAINING PROTEIN"/>
    <property type="match status" value="1"/>
</dbReference>
<dbReference type="Proteomes" id="UP001301769">
    <property type="component" value="Unassembled WGS sequence"/>
</dbReference>
<dbReference type="Pfam" id="PF20237">
    <property type="entry name" value="DUF6594"/>
    <property type="match status" value="1"/>
</dbReference>
<organism evidence="3 4">
    <name type="scientific">Rhypophila decipiens</name>
    <dbReference type="NCBI Taxonomy" id="261697"/>
    <lineage>
        <taxon>Eukaryota</taxon>
        <taxon>Fungi</taxon>
        <taxon>Dikarya</taxon>
        <taxon>Ascomycota</taxon>
        <taxon>Pezizomycotina</taxon>
        <taxon>Sordariomycetes</taxon>
        <taxon>Sordariomycetidae</taxon>
        <taxon>Sordariales</taxon>
        <taxon>Naviculisporaceae</taxon>
        <taxon>Rhypophila</taxon>
    </lineage>
</organism>
<proteinExistence type="predicted"/>
<feature type="domain" description="DUF6594" evidence="2">
    <location>
        <begin position="25"/>
        <end position="262"/>
    </location>
</feature>
<reference evidence="3" key="1">
    <citation type="journal article" date="2023" name="Mol. Phylogenet. Evol.">
        <title>Genome-scale phylogeny and comparative genomics of the fungal order Sordariales.</title>
        <authorList>
            <person name="Hensen N."/>
            <person name="Bonometti L."/>
            <person name="Westerberg I."/>
            <person name="Brannstrom I.O."/>
            <person name="Guillou S."/>
            <person name="Cros-Aarteil S."/>
            <person name="Calhoun S."/>
            <person name="Haridas S."/>
            <person name="Kuo A."/>
            <person name="Mondo S."/>
            <person name="Pangilinan J."/>
            <person name="Riley R."/>
            <person name="LaButti K."/>
            <person name="Andreopoulos B."/>
            <person name="Lipzen A."/>
            <person name="Chen C."/>
            <person name="Yan M."/>
            <person name="Daum C."/>
            <person name="Ng V."/>
            <person name="Clum A."/>
            <person name="Steindorff A."/>
            <person name="Ohm R.A."/>
            <person name="Martin F."/>
            <person name="Silar P."/>
            <person name="Natvig D.O."/>
            <person name="Lalanne C."/>
            <person name="Gautier V."/>
            <person name="Ament-Velasquez S.L."/>
            <person name="Kruys A."/>
            <person name="Hutchinson M.I."/>
            <person name="Powell A.J."/>
            <person name="Barry K."/>
            <person name="Miller A.N."/>
            <person name="Grigoriev I.V."/>
            <person name="Debuchy R."/>
            <person name="Gladieux P."/>
            <person name="Hiltunen Thoren M."/>
            <person name="Johannesson H."/>
        </authorList>
    </citation>
    <scope>NUCLEOTIDE SEQUENCE</scope>
    <source>
        <strain evidence="3">PSN293</strain>
    </source>
</reference>
<keyword evidence="1" id="KW-0472">Membrane</keyword>
<accession>A0AAN6Y6M7</accession>
<evidence type="ECO:0000313" key="4">
    <source>
        <dbReference type="Proteomes" id="UP001301769"/>
    </source>
</evidence>
<sequence>MFNFRNPDAHTDISSMEVEQHPPGYPRYSALISANDHFFIARRFAKIRARILLLKQDKLSMLEERIQTIDRDERCPLFLGKSRCDRNTERIDTLVEMEERLADYDQFMEQTHRVLSFSPAQPRDIRSLQNWLKGNVALARDESEYLNYGNDLLSLASTKDDAMTKLEAWVEDRLSFEQRASRNLSSDPNVFVSTASPVGKVAKGVVLGIATLLILLPIVICNCTTSLTARMSVVMMFVMIYLAILLHMTRSRTVEILVAGAT</sequence>
<reference evidence="3" key="2">
    <citation type="submission" date="2023-05" db="EMBL/GenBank/DDBJ databases">
        <authorList>
            <consortium name="Lawrence Berkeley National Laboratory"/>
            <person name="Steindorff A."/>
            <person name="Hensen N."/>
            <person name="Bonometti L."/>
            <person name="Westerberg I."/>
            <person name="Brannstrom I.O."/>
            <person name="Guillou S."/>
            <person name="Cros-Aarteil S."/>
            <person name="Calhoun S."/>
            <person name="Haridas S."/>
            <person name="Kuo A."/>
            <person name="Mondo S."/>
            <person name="Pangilinan J."/>
            <person name="Riley R."/>
            <person name="Labutti K."/>
            <person name="Andreopoulos B."/>
            <person name="Lipzen A."/>
            <person name="Chen C."/>
            <person name="Yanf M."/>
            <person name="Daum C."/>
            <person name="Ng V."/>
            <person name="Clum A."/>
            <person name="Ohm R."/>
            <person name="Martin F."/>
            <person name="Silar P."/>
            <person name="Natvig D."/>
            <person name="Lalanne C."/>
            <person name="Gautier V."/>
            <person name="Ament-Velasquez S.L."/>
            <person name="Kruys A."/>
            <person name="Hutchinson M.I."/>
            <person name="Powell A.J."/>
            <person name="Barry K."/>
            <person name="Miller A.N."/>
            <person name="Grigoriev I.V."/>
            <person name="Debuchy R."/>
            <person name="Gladieux P."/>
            <person name="Thoren M.H."/>
            <person name="Johannesson H."/>
        </authorList>
    </citation>
    <scope>NUCLEOTIDE SEQUENCE</scope>
    <source>
        <strain evidence="3">PSN293</strain>
    </source>
</reference>
<dbReference type="AlphaFoldDB" id="A0AAN6Y6M7"/>